<name>A0A5B0G371_9BURK</name>
<protein>
    <submittedName>
        <fullName evidence="2">Uncharacterized protein</fullName>
    </submittedName>
</protein>
<evidence type="ECO:0000256" key="1">
    <source>
        <dbReference type="SAM" id="MobiDB-lite"/>
    </source>
</evidence>
<comment type="caution">
    <text evidence="2">The sequence shown here is derived from an EMBL/GenBank/DDBJ whole genome shotgun (WGS) entry which is preliminary data.</text>
</comment>
<dbReference type="EMBL" id="VTUZ01000068">
    <property type="protein sequence ID" value="KAA0997943.1"/>
    <property type="molecule type" value="Genomic_DNA"/>
</dbReference>
<dbReference type="Proteomes" id="UP000325273">
    <property type="component" value="Unassembled WGS sequence"/>
</dbReference>
<organism evidence="2 3">
    <name type="scientific">Paraburkholderia panacisoli</name>
    <dbReference type="NCBI Taxonomy" id="2603818"/>
    <lineage>
        <taxon>Bacteria</taxon>
        <taxon>Pseudomonadati</taxon>
        <taxon>Pseudomonadota</taxon>
        <taxon>Betaproteobacteria</taxon>
        <taxon>Burkholderiales</taxon>
        <taxon>Burkholderiaceae</taxon>
        <taxon>Paraburkholderia</taxon>
    </lineage>
</organism>
<proteinExistence type="predicted"/>
<accession>A0A5B0G371</accession>
<feature type="compositionally biased region" description="Basic and acidic residues" evidence="1">
    <location>
        <begin position="65"/>
        <end position="80"/>
    </location>
</feature>
<keyword evidence="3" id="KW-1185">Reference proteome</keyword>
<feature type="compositionally biased region" description="Low complexity" evidence="1">
    <location>
        <begin position="45"/>
        <end position="60"/>
    </location>
</feature>
<reference evidence="2 3" key="1">
    <citation type="submission" date="2019-08" db="EMBL/GenBank/DDBJ databases">
        <title>Paraburkholderia sp. DCY113.</title>
        <authorList>
            <person name="Kang J."/>
        </authorList>
    </citation>
    <scope>NUCLEOTIDE SEQUENCE [LARGE SCALE GENOMIC DNA]</scope>
    <source>
        <strain evidence="2 3">DCY113</strain>
    </source>
</reference>
<evidence type="ECO:0000313" key="3">
    <source>
        <dbReference type="Proteomes" id="UP000325273"/>
    </source>
</evidence>
<dbReference type="RefSeq" id="WP_149676318.1">
    <property type="nucleotide sequence ID" value="NZ_VTUZ01000068.1"/>
</dbReference>
<sequence length="90" mass="9637">MTMLTKWKLTVGFVCACCVAGTGHAEQSNNRPLKLLQLQTLNRMAPAAAPAKNSASSDNSVRQNRGADDRGSQPRPDHRNPAGNLPARTP</sequence>
<feature type="region of interest" description="Disordered" evidence="1">
    <location>
        <begin position="44"/>
        <end position="90"/>
    </location>
</feature>
<gene>
    <name evidence="2" type="ORF">FVF58_46675</name>
</gene>
<dbReference type="AlphaFoldDB" id="A0A5B0G371"/>
<evidence type="ECO:0000313" key="2">
    <source>
        <dbReference type="EMBL" id="KAA0997943.1"/>
    </source>
</evidence>